<dbReference type="Proteomes" id="UP000070121">
    <property type="component" value="Unassembled WGS sequence"/>
</dbReference>
<dbReference type="Pfam" id="PF24883">
    <property type="entry name" value="NPHP3_N"/>
    <property type="match status" value="1"/>
</dbReference>
<dbReference type="AlphaFoldDB" id="A0A135V970"/>
<dbReference type="PANTHER" id="PTHR10039:SF14">
    <property type="entry name" value="NACHT DOMAIN-CONTAINING PROTEIN"/>
    <property type="match status" value="1"/>
</dbReference>
<evidence type="ECO:0000313" key="3">
    <source>
        <dbReference type="EMBL" id="KXH69246.1"/>
    </source>
</evidence>
<evidence type="ECO:0000256" key="1">
    <source>
        <dbReference type="ARBA" id="ARBA00022737"/>
    </source>
</evidence>
<comment type="caution">
    <text evidence="3">The sequence shown here is derived from an EMBL/GenBank/DDBJ whole genome shotgun (WGS) entry which is preliminary data.</text>
</comment>
<evidence type="ECO:0000313" key="4">
    <source>
        <dbReference type="Proteomes" id="UP000070121"/>
    </source>
</evidence>
<keyword evidence="4" id="KW-1185">Reference proteome</keyword>
<name>A0A135V970_9PEZI</name>
<gene>
    <name evidence="3" type="ORF">CSAL01_01724</name>
</gene>
<feature type="domain" description="Nephrocystin 3-like N-terminal" evidence="2">
    <location>
        <begin position="218"/>
        <end position="377"/>
    </location>
</feature>
<dbReference type="EMBL" id="JFFI01000140">
    <property type="protein sequence ID" value="KXH69246.1"/>
    <property type="molecule type" value="Genomic_DNA"/>
</dbReference>
<dbReference type="InterPro" id="IPR056884">
    <property type="entry name" value="NPHP3-like_N"/>
</dbReference>
<dbReference type="GO" id="GO:0009116">
    <property type="term" value="P:nucleoside metabolic process"/>
    <property type="evidence" value="ECO:0007669"/>
    <property type="project" value="InterPro"/>
</dbReference>
<evidence type="ECO:0000259" key="2">
    <source>
        <dbReference type="Pfam" id="PF24883"/>
    </source>
</evidence>
<sequence length="791" mass="89313">MLHTFENVRVGLMVGIGGGTPSSKNDLRLGDVVTVQDREFHIRGHFDQPPVAIRTAVNALKGELMLQPGLLEQEVEGRLYPDIEGTFGRPGVHLDNLYRSKVVHVNGQPHPNLHPDSFVQRQSRSNPRRPAIHYGLVASANQLMKDALIRDKLRIYLTKEFVIPRNHIGKDFSDFETHIANNALAKLKVSQGACFDTYDGQNEPECLENTRVDILHRINTWAGDFDDQRMFWLSGLAGTEKSTISRTIAKRFDSLKLLGASCFFKRGESDRSNGSAFFGTIARQLVTHRSELKPYLLQAIKDQDDIFHKNLREQFDKLILVPLENAYKGSGSVLSSIIVVDALDECDNKGDVKLLIPMLHELAEISFCRIKVFITSRPDTAVHFARRPNLGSYREFILHEVSKDIIDHDIGVFLDYELSNIREDWNAEHEATLDADWPGAERLQTLIQKATPPFIFAATACRFIQDSLLGSPETQLMRIIEHQSANGGTTINDKLKETYLPVLEGLLIKRRKSEQAVILARFSEIVGTIILLERPLSTQALGAMLAVDPDVITSFLAPLRFIINTRRGMHQPLKLFHASFRDFLLSARAEVFRIDRVACHRRLSLASLKLLHSEEPLWENCCDLTPGTELGEIPTQLINDRLPSQVQYACLHWVGHLTQAQYALRADDHVHQFLQVHFLHWIEALAILGSATKSIGFANVLLSLKMTDDPGSLRDLIQDIKSFLTSQILPFEAFPRQAYFSALLFAPSGSVVRKTFKKWIPKFITMQPAVGSNWTSQLHSFRIAEKTSTYL</sequence>
<dbReference type="Gene3D" id="3.40.50.1580">
    <property type="entry name" value="Nucleoside phosphorylase domain"/>
    <property type="match status" value="1"/>
</dbReference>
<dbReference type="InterPro" id="IPR035994">
    <property type="entry name" value="Nucleoside_phosphorylase_sf"/>
</dbReference>
<dbReference type="STRING" id="1209931.A0A135V970"/>
<reference evidence="3 4" key="1">
    <citation type="submission" date="2014-02" db="EMBL/GenBank/DDBJ databases">
        <title>The genome sequence of Colletotrichum salicis CBS 607.94.</title>
        <authorList>
            <person name="Baroncelli R."/>
            <person name="Thon M.R."/>
        </authorList>
    </citation>
    <scope>NUCLEOTIDE SEQUENCE [LARGE SCALE GENOMIC DNA]</scope>
    <source>
        <strain evidence="3 4">CBS 607.94</strain>
    </source>
</reference>
<keyword evidence="1" id="KW-0677">Repeat</keyword>
<dbReference type="SUPFAM" id="SSF52540">
    <property type="entry name" value="P-loop containing nucleoside triphosphate hydrolases"/>
    <property type="match status" value="1"/>
</dbReference>
<dbReference type="Gene3D" id="3.40.50.300">
    <property type="entry name" value="P-loop containing nucleotide triphosphate hydrolases"/>
    <property type="match status" value="1"/>
</dbReference>
<organism evidence="3 4">
    <name type="scientific">Colletotrichum salicis</name>
    <dbReference type="NCBI Taxonomy" id="1209931"/>
    <lineage>
        <taxon>Eukaryota</taxon>
        <taxon>Fungi</taxon>
        <taxon>Dikarya</taxon>
        <taxon>Ascomycota</taxon>
        <taxon>Pezizomycotina</taxon>
        <taxon>Sordariomycetes</taxon>
        <taxon>Hypocreomycetidae</taxon>
        <taxon>Glomerellales</taxon>
        <taxon>Glomerellaceae</taxon>
        <taxon>Colletotrichum</taxon>
        <taxon>Colletotrichum acutatum species complex</taxon>
    </lineage>
</organism>
<proteinExistence type="predicted"/>
<accession>A0A135V970</accession>
<dbReference type="InterPro" id="IPR027417">
    <property type="entry name" value="P-loop_NTPase"/>
</dbReference>
<dbReference type="PANTHER" id="PTHR10039">
    <property type="entry name" value="AMELOGENIN"/>
    <property type="match status" value="1"/>
</dbReference>
<dbReference type="GO" id="GO:0003824">
    <property type="term" value="F:catalytic activity"/>
    <property type="evidence" value="ECO:0007669"/>
    <property type="project" value="InterPro"/>
</dbReference>
<protein>
    <recommendedName>
        <fullName evidence="2">Nephrocystin 3-like N-terminal domain-containing protein</fullName>
    </recommendedName>
</protein>
<dbReference type="OrthoDB" id="1577640at2759"/>